<protein>
    <submittedName>
        <fullName evidence="10">MMPL family transporter</fullName>
    </submittedName>
</protein>
<accession>A0ABP9C5T1</accession>
<keyword evidence="3" id="KW-1003">Cell membrane</keyword>
<dbReference type="InterPro" id="IPR050545">
    <property type="entry name" value="Mycobact_MmpL"/>
</dbReference>
<dbReference type="SUPFAM" id="SSF82866">
    <property type="entry name" value="Multidrug efflux transporter AcrB transmembrane domain"/>
    <property type="match status" value="2"/>
</dbReference>
<proteinExistence type="inferred from homology"/>
<feature type="domain" description="Membrane transport protein MMPL" evidence="9">
    <location>
        <begin position="467"/>
        <end position="705"/>
    </location>
</feature>
<comment type="similarity">
    <text evidence="2">Belongs to the resistance-nodulation-cell division (RND) (TC 2.A.6) family. MmpL subfamily.</text>
</comment>
<dbReference type="EMBL" id="BAABIG010000033">
    <property type="protein sequence ID" value="GAA4803357.1"/>
    <property type="molecule type" value="Genomic_DNA"/>
</dbReference>
<evidence type="ECO:0000256" key="1">
    <source>
        <dbReference type="ARBA" id="ARBA00004651"/>
    </source>
</evidence>
<keyword evidence="11" id="KW-1185">Reference proteome</keyword>
<feature type="transmembrane region" description="Helical" evidence="8">
    <location>
        <begin position="348"/>
        <end position="367"/>
    </location>
</feature>
<dbReference type="InterPro" id="IPR004869">
    <property type="entry name" value="MMPL_dom"/>
</dbReference>
<feature type="transmembrane region" description="Helical" evidence="8">
    <location>
        <begin position="260"/>
        <end position="283"/>
    </location>
</feature>
<evidence type="ECO:0000259" key="9">
    <source>
        <dbReference type="Pfam" id="PF03176"/>
    </source>
</evidence>
<dbReference type="PANTHER" id="PTHR33406:SF11">
    <property type="entry name" value="MEMBRANE PROTEIN SCO6666-RELATED"/>
    <property type="match status" value="1"/>
</dbReference>
<dbReference type="Proteomes" id="UP001501265">
    <property type="component" value="Unassembled WGS sequence"/>
</dbReference>
<sequence>MIVLAVVVAAVCAGAASGGWERLVSGGFDASGTEAARADAYAVSRFEAGTPHLTLLVRGHIPVDAPASVRAGRDLTGRLARAKGVVSVTSYWEGRDPALRSTGGREALVTAVLAGGEDQRVRTARRLVPGLTGEQDGLWVEVTGPARVGGEAVDRARDDLVRAELLTAPVVFLMLVFAFRSVLAALLPVLVAAVSSLIALALLRPLTAWVDVSTFAPNLTSALAFGLAVDYCLFLLARFRRERAAGLEQRAAVAATMRTAGRTVAFSVVTVALVMSSLFAFPLPFLNSMAWAGITVAVSSGIVCLLLTRAALLLAGDRLAAPRAPAGDGGWEAHAGWRRWARLVCRRPVAGLAAALIALTVMSVPLARLQAGPIDEQILPAQAPSRAAATSLTAAFPHLTPRTAVVVALPEAASASRAGAGTYGARLSRLPSVRTVDSATGRYQHGRRIAPASAPARFDRPGAGTWLAVQAGVDASSPAAGELVERIRGLPAPGGTVWVGGAAARFADTAHTLRTSAGPAAGWAMVCMAVVLLLFTRSVLVPVKAIVVGTLSLGASAGMAVLVFQDGFLAPLVGMDGRTRVVDACMLLLALCVAFALSMDYEMFLLSQIKEEHLHGADNREAVARGVERTGRLVTTAALALAVSVGALTMSSVTLLKLHGFALAFAVVLDATLVRAVLVPAAMCLTGRANWWAPARLHRLLTRWELHGTGTGTGTCISTSICHRRGPAVETDGGGADADRIPAPAERGTDHQPASGRRSIPRRGRHRP</sequence>
<feature type="transmembrane region" description="Helical" evidence="8">
    <location>
        <begin position="186"/>
        <end position="207"/>
    </location>
</feature>
<keyword evidence="4 8" id="KW-0812">Transmembrane</keyword>
<gene>
    <name evidence="10" type="ORF">GCM10023220_35740</name>
</gene>
<keyword evidence="6 8" id="KW-0472">Membrane</keyword>
<feature type="transmembrane region" description="Helical" evidence="8">
    <location>
        <begin position="633"/>
        <end position="655"/>
    </location>
</feature>
<dbReference type="PANTHER" id="PTHR33406">
    <property type="entry name" value="MEMBRANE PROTEIN MJ1562-RELATED"/>
    <property type="match status" value="1"/>
</dbReference>
<feature type="domain" description="Membrane transport protein MMPL" evidence="9">
    <location>
        <begin position="59"/>
        <end position="349"/>
    </location>
</feature>
<feature type="transmembrane region" description="Helical" evidence="8">
    <location>
        <begin position="581"/>
        <end position="601"/>
    </location>
</feature>
<feature type="transmembrane region" description="Helical" evidence="8">
    <location>
        <begin position="289"/>
        <end position="315"/>
    </location>
</feature>
<evidence type="ECO:0000256" key="5">
    <source>
        <dbReference type="ARBA" id="ARBA00022989"/>
    </source>
</evidence>
<feature type="transmembrane region" description="Helical" evidence="8">
    <location>
        <begin position="520"/>
        <end position="540"/>
    </location>
</feature>
<evidence type="ECO:0000256" key="4">
    <source>
        <dbReference type="ARBA" id="ARBA00022692"/>
    </source>
</evidence>
<evidence type="ECO:0000313" key="10">
    <source>
        <dbReference type="EMBL" id="GAA4803357.1"/>
    </source>
</evidence>
<evidence type="ECO:0000256" key="8">
    <source>
        <dbReference type="SAM" id="Phobius"/>
    </source>
</evidence>
<evidence type="ECO:0000256" key="2">
    <source>
        <dbReference type="ARBA" id="ARBA00010157"/>
    </source>
</evidence>
<evidence type="ECO:0000256" key="3">
    <source>
        <dbReference type="ARBA" id="ARBA00022475"/>
    </source>
</evidence>
<reference evidence="11" key="1">
    <citation type="journal article" date="2019" name="Int. J. Syst. Evol. Microbiol.">
        <title>The Global Catalogue of Microorganisms (GCM) 10K type strain sequencing project: providing services to taxonomists for standard genome sequencing and annotation.</title>
        <authorList>
            <consortium name="The Broad Institute Genomics Platform"/>
            <consortium name="The Broad Institute Genome Sequencing Center for Infectious Disease"/>
            <person name="Wu L."/>
            <person name="Ma J."/>
        </authorList>
    </citation>
    <scope>NUCLEOTIDE SEQUENCE [LARGE SCALE GENOMIC DNA]</scope>
    <source>
        <strain evidence="11">JCM 18081</strain>
    </source>
</reference>
<name>A0ABP9C5T1_9ACTN</name>
<comment type="caution">
    <text evidence="10">The sequence shown here is derived from an EMBL/GenBank/DDBJ whole genome shotgun (WGS) entry which is preliminary data.</text>
</comment>
<feature type="transmembrane region" description="Helical" evidence="8">
    <location>
        <begin position="219"/>
        <end position="239"/>
    </location>
</feature>
<comment type="subcellular location">
    <subcellularLocation>
        <location evidence="1">Cell membrane</location>
        <topology evidence="1">Multi-pass membrane protein</topology>
    </subcellularLocation>
</comment>
<organism evidence="10 11">
    <name type="scientific">Streptomyces ziwulingensis</name>
    <dbReference type="NCBI Taxonomy" id="1045501"/>
    <lineage>
        <taxon>Bacteria</taxon>
        <taxon>Bacillati</taxon>
        <taxon>Actinomycetota</taxon>
        <taxon>Actinomycetes</taxon>
        <taxon>Kitasatosporales</taxon>
        <taxon>Streptomycetaceae</taxon>
        <taxon>Streptomyces</taxon>
    </lineage>
</organism>
<feature type="compositionally biased region" description="Basic residues" evidence="7">
    <location>
        <begin position="759"/>
        <end position="768"/>
    </location>
</feature>
<keyword evidence="5 8" id="KW-1133">Transmembrane helix</keyword>
<evidence type="ECO:0000313" key="11">
    <source>
        <dbReference type="Proteomes" id="UP001501265"/>
    </source>
</evidence>
<evidence type="ECO:0000256" key="6">
    <source>
        <dbReference type="ARBA" id="ARBA00023136"/>
    </source>
</evidence>
<feature type="transmembrane region" description="Helical" evidence="8">
    <location>
        <begin position="547"/>
        <end position="569"/>
    </location>
</feature>
<dbReference type="Gene3D" id="1.20.1640.10">
    <property type="entry name" value="Multidrug efflux transporter AcrB transmembrane domain"/>
    <property type="match status" value="2"/>
</dbReference>
<dbReference type="Pfam" id="PF03176">
    <property type="entry name" value="MMPL"/>
    <property type="match status" value="2"/>
</dbReference>
<evidence type="ECO:0000256" key="7">
    <source>
        <dbReference type="SAM" id="MobiDB-lite"/>
    </source>
</evidence>
<feature type="transmembrane region" description="Helical" evidence="8">
    <location>
        <begin position="661"/>
        <end position="686"/>
    </location>
</feature>
<feature type="region of interest" description="Disordered" evidence="7">
    <location>
        <begin position="727"/>
        <end position="768"/>
    </location>
</feature>